<keyword evidence="2" id="KW-1185">Reference proteome</keyword>
<dbReference type="RefSeq" id="WP_126398721.1">
    <property type="nucleotide sequence ID" value="NZ_AP018907.1"/>
</dbReference>
<dbReference type="GO" id="GO:0006281">
    <property type="term" value="P:DNA repair"/>
    <property type="evidence" value="ECO:0007669"/>
    <property type="project" value="InterPro"/>
</dbReference>
<dbReference type="InterPro" id="IPR036614">
    <property type="entry name" value="RusA-like_sf"/>
</dbReference>
<dbReference type="GO" id="GO:0004519">
    <property type="term" value="F:endonuclease activity"/>
    <property type="evidence" value="ECO:0007669"/>
    <property type="project" value="UniProtKB-KW"/>
</dbReference>
<evidence type="ECO:0000313" key="1">
    <source>
        <dbReference type="EMBL" id="BBF92671.1"/>
    </source>
</evidence>
<reference evidence="1 2" key="1">
    <citation type="submission" date="2018-08" db="EMBL/GenBank/DDBJ databases">
        <title>Complete genome sequencing of Blastochloris tepida GI.</title>
        <authorList>
            <person name="Tsukatani Y."/>
            <person name="Mori H."/>
        </authorList>
    </citation>
    <scope>NUCLEOTIDE SEQUENCE [LARGE SCALE GENOMIC DNA]</scope>
    <source>
        <strain evidence="1 2">GI</strain>
    </source>
</reference>
<dbReference type="GO" id="GO:0000287">
    <property type="term" value="F:magnesium ion binding"/>
    <property type="evidence" value="ECO:0007669"/>
    <property type="project" value="InterPro"/>
</dbReference>
<dbReference type="Pfam" id="PF05866">
    <property type="entry name" value="RusA"/>
    <property type="match status" value="1"/>
</dbReference>
<dbReference type="EMBL" id="AP018907">
    <property type="protein sequence ID" value="BBF92671.1"/>
    <property type="molecule type" value="Genomic_DNA"/>
</dbReference>
<dbReference type="InterPro" id="IPR008822">
    <property type="entry name" value="Endonuclease_RusA-like"/>
</dbReference>
<protein>
    <submittedName>
        <fullName evidence="1">Endonuclease</fullName>
    </submittedName>
</protein>
<keyword evidence="1" id="KW-0378">Hydrolase</keyword>
<gene>
    <name evidence="1" type="ORF">BLTE_13560</name>
</gene>
<proteinExistence type="predicted"/>
<evidence type="ECO:0000313" key="2">
    <source>
        <dbReference type="Proteomes" id="UP000266934"/>
    </source>
</evidence>
<name>A0A348FZD8_9HYPH</name>
<dbReference type="Gene3D" id="3.30.1330.70">
    <property type="entry name" value="Holliday junction resolvase RusA"/>
    <property type="match status" value="1"/>
</dbReference>
<keyword evidence="1" id="KW-0540">Nuclease</keyword>
<keyword evidence="1" id="KW-0255">Endonuclease</keyword>
<dbReference type="SUPFAM" id="SSF103084">
    <property type="entry name" value="Holliday junction resolvase RusA"/>
    <property type="match status" value="1"/>
</dbReference>
<dbReference type="GO" id="GO:0006310">
    <property type="term" value="P:DNA recombination"/>
    <property type="evidence" value="ECO:0007669"/>
    <property type="project" value="InterPro"/>
</dbReference>
<dbReference type="OrthoDB" id="5114842at2"/>
<dbReference type="AlphaFoldDB" id="A0A348FZD8"/>
<organism evidence="1 2">
    <name type="scientific">Blastochloris tepida</name>
    <dbReference type="NCBI Taxonomy" id="2233851"/>
    <lineage>
        <taxon>Bacteria</taxon>
        <taxon>Pseudomonadati</taxon>
        <taxon>Pseudomonadota</taxon>
        <taxon>Alphaproteobacteria</taxon>
        <taxon>Hyphomicrobiales</taxon>
        <taxon>Blastochloridaceae</taxon>
        <taxon>Blastochloris</taxon>
    </lineage>
</organism>
<accession>A0A348FZD8</accession>
<dbReference type="KEGG" id="blag:BLTE_13560"/>
<dbReference type="Proteomes" id="UP000266934">
    <property type="component" value="Chromosome"/>
</dbReference>
<sequence>MRLEILIDGEPVPWARARSCGKRRWTPEPQASYMEVVKLSALSAMRASGGALLAGPLRITASFMCEPPTSWSNKKRVASEGLLKITRPDTDNYIKLIKDALQEVAYKDDAIAAQVMAEKRYSLTPRSLILVETVPLDVPGFI</sequence>